<reference evidence="1 2" key="1">
    <citation type="submission" date="2010-10" db="EMBL/GenBank/DDBJ databases">
        <authorList>
            <person name="Muzny D."/>
            <person name="Qin X."/>
            <person name="Deng J."/>
            <person name="Jiang H."/>
            <person name="Liu Y."/>
            <person name="Qu J."/>
            <person name="Song X.-Z."/>
            <person name="Zhang L."/>
            <person name="Thornton R."/>
            <person name="Coyle M."/>
            <person name="Francisco L."/>
            <person name="Jackson L."/>
            <person name="Javaid M."/>
            <person name="Korchina V."/>
            <person name="Kovar C."/>
            <person name="Mata R."/>
            <person name="Mathew T."/>
            <person name="Ngo R."/>
            <person name="Nguyen L."/>
            <person name="Nguyen N."/>
            <person name="Okwuonu G."/>
            <person name="Ongeri F."/>
            <person name="Pham C."/>
            <person name="Simmons D."/>
            <person name="Wilczek-Boney K."/>
            <person name="Hale W."/>
            <person name="Jakkamsetti A."/>
            <person name="Pham P."/>
            <person name="Ruth R."/>
            <person name="San Lucas F."/>
            <person name="Warren J."/>
            <person name="Zhang J."/>
            <person name="Zhao Z."/>
            <person name="Zhou C."/>
            <person name="Zhu D."/>
            <person name="Lee S."/>
            <person name="Bess C."/>
            <person name="Blankenburg K."/>
            <person name="Forbes L."/>
            <person name="Fu Q."/>
            <person name="Gubbala S."/>
            <person name="Hirani K."/>
            <person name="Jayaseelan J.C."/>
            <person name="Lara F."/>
            <person name="Munidasa M."/>
            <person name="Palculict T."/>
            <person name="Patil S."/>
            <person name="Pu L.-L."/>
            <person name="Saada N."/>
            <person name="Tang L."/>
            <person name="Weissenberger G."/>
            <person name="Zhu Y."/>
            <person name="Hemphill L."/>
            <person name="Shang Y."/>
            <person name="Youmans B."/>
            <person name="Ayvaz T."/>
            <person name="Ross M."/>
            <person name="Santibanez J."/>
            <person name="Aqrawi P."/>
            <person name="Gross S."/>
            <person name="Joshi V."/>
            <person name="Fowler G."/>
            <person name="Nazareth L."/>
            <person name="Reid J."/>
            <person name="Worley K."/>
            <person name="Petrosino J."/>
            <person name="Highlander S."/>
            <person name="Gibbs R."/>
        </authorList>
    </citation>
    <scope>NUCLEOTIDE SEQUENCE [LARGE SCALE GENOMIC DNA]</scope>
    <source>
        <strain evidence="1 2">F0287</strain>
    </source>
</reference>
<dbReference type="Gene3D" id="3.40.390.10">
    <property type="entry name" value="Collagenase (Catalytic Domain)"/>
    <property type="match status" value="1"/>
</dbReference>
<protein>
    <submittedName>
        <fullName evidence="1">Uncharacterized protein</fullName>
    </submittedName>
</protein>
<comment type="caution">
    <text evidence="1">The sequence shown here is derived from an EMBL/GenBank/DDBJ whole genome shotgun (WGS) entry which is preliminary data.</text>
</comment>
<name>E4MR65_CAPOC</name>
<dbReference type="RefSeq" id="WP_002672660.1">
    <property type="nucleotide sequence ID" value="NZ_GL573160.1"/>
</dbReference>
<accession>E4MR65</accession>
<sequence length="61" mass="7549">MSVINFQKEIPHEIMHALGLEHTFEEKEHPNKEHIFREGSTKNYMDYNNKKKTTFKWQWDR</sequence>
<dbReference type="EMBL" id="AEOH01000020">
    <property type="protein sequence ID" value="EFS97963.1"/>
    <property type="molecule type" value="Genomic_DNA"/>
</dbReference>
<evidence type="ECO:0000313" key="2">
    <source>
        <dbReference type="Proteomes" id="UP000005391"/>
    </source>
</evidence>
<evidence type="ECO:0000313" key="1">
    <source>
        <dbReference type="EMBL" id="EFS97963.1"/>
    </source>
</evidence>
<dbReference type="SUPFAM" id="SSF55486">
    <property type="entry name" value="Metalloproteases ('zincins'), catalytic domain"/>
    <property type="match status" value="1"/>
</dbReference>
<gene>
    <name evidence="1" type="ORF">HMPREF1977_0875</name>
</gene>
<dbReference type="AlphaFoldDB" id="E4MR65"/>
<dbReference type="Proteomes" id="UP000005391">
    <property type="component" value="Unassembled WGS sequence"/>
</dbReference>
<dbReference type="GO" id="GO:0008237">
    <property type="term" value="F:metallopeptidase activity"/>
    <property type="evidence" value="ECO:0007669"/>
    <property type="project" value="InterPro"/>
</dbReference>
<organism evidence="1 2">
    <name type="scientific">Capnocytophaga ochracea F0287</name>
    <dbReference type="NCBI Taxonomy" id="873517"/>
    <lineage>
        <taxon>Bacteria</taxon>
        <taxon>Pseudomonadati</taxon>
        <taxon>Bacteroidota</taxon>
        <taxon>Flavobacteriia</taxon>
        <taxon>Flavobacteriales</taxon>
        <taxon>Flavobacteriaceae</taxon>
        <taxon>Capnocytophaga</taxon>
    </lineage>
</organism>
<proteinExistence type="predicted"/>
<dbReference type="InterPro" id="IPR024079">
    <property type="entry name" value="MetalloPept_cat_dom_sf"/>
</dbReference>
<dbReference type="HOGENOM" id="CLU_208962_0_0_10"/>